<dbReference type="AlphaFoldDB" id="A0AB34IQI4"/>
<protein>
    <recommendedName>
        <fullName evidence="4">Inosine/uridine-preferring nucleoside hydrolase domain-containing protein</fullName>
    </recommendedName>
</protein>
<keyword evidence="3" id="KW-0472">Membrane</keyword>
<feature type="region of interest" description="Disordered" evidence="2">
    <location>
        <begin position="66"/>
        <end position="105"/>
    </location>
</feature>
<evidence type="ECO:0000313" key="6">
    <source>
        <dbReference type="Proteomes" id="UP001515480"/>
    </source>
</evidence>
<comment type="caution">
    <text evidence="5">The sequence shown here is derived from an EMBL/GenBank/DDBJ whole genome shotgun (WGS) entry which is preliminary data.</text>
</comment>
<keyword evidence="3" id="KW-1133">Transmembrane helix</keyword>
<dbReference type="InterPro" id="IPR036452">
    <property type="entry name" value="Ribo_hydro-like"/>
</dbReference>
<dbReference type="GO" id="GO:0016799">
    <property type="term" value="F:hydrolase activity, hydrolyzing N-glycosyl compounds"/>
    <property type="evidence" value="ECO:0007669"/>
    <property type="project" value="InterPro"/>
</dbReference>
<dbReference type="PANTHER" id="PTHR43264">
    <property type="match status" value="1"/>
</dbReference>
<evidence type="ECO:0000256" key="2">
    <source>
        <dbReference type="SAM" id="MobiDB-lite"/>
    </source>
</evidence>
<evidence type="ECO:0000256" key="1">
    <source>
        <dbReference type="ARBA" id="ARBA00009176"/>
    </source>
</evidence>
<evidence type="ECO:0000313" key="5">
    <source>
        <dbReference type="EMBL" id="KAL1504300.1"/>
    </source>
</evidence>
<sequence>MRAAPHLAAADEADVEAEIGGERTPRKAGLRVLAGAAAAMVGGALCGATMAAAGLLLTYRLSPPFERSRPPPAVAPSTPPYPGRPPLPPPPPSSPAGPPPTVWEHRHGLNCSGGGYGAFNVALPSQPFGILRANAPVAGADSVRKCMDACVRVDGFGCEAVLFETASGRCYHRRYVNIDRCSPDEGLELFLRTDRRPPSMATPLIIDTDLSFDVDDVGAVCMAHALHDLGEASLLAILHDSGYPHGIGAVSVLSHYYGHDDIPLGAYKGEFGRVRDDYGAQGMLDFEPKVPGEWVTGDYAPTLVKGWPAPVTHRDQVADAVEVYREVLAKAADHSVVIAAIGFATNLAPLLRSGPDVASPLSGKRLVARKVKRVVWQGGWYPARHPAGEVQGAAGDFNWGCGEPWYNTSHCKGEAQFAVSNMPDEVEQVFSEVGYFIGTGGKDVHQCTDASNPCRQAYITNMKAWGIDPDLGRASWDAVVTLAAVRGVERIESYKGGVGGRNNIRPDGGTDEWINATAAGGTPSQQSYLVLAGDQSWRDVEHNSTDVGKAARESLRMEIDRLLCKPRVLN</sequence>
<dbReference type="Proteomes" id="UP001515480">
    <property type="component" value="Unassembled WGS sequence"/>
</dbReference>
<keyword evidence="6" id="KW-1185">Reference proteome</keyword>
<dbReference type="InterPro" id="IPR001910">
    <property type="entry name" value="Inosine/uridine_hydrolase_dom"/>
</dbReference>
<accession>A0AB34IQI4</accession>
<reference evidence="5 6" key="1">
    <citation type="journal article" date="2024" name="Science">
        <title>Giant polyketide synthase enzymes in the biosynthesis of giant marine polyether toxins.</title>
        <authorList>
            <person name="Fallon T.R."/>
            <person name="Shende V.V."/>
            <person name="Wierzbicki I.H."/>
            <person name="Pendleton A.L."/>
            <person name="Watervoot N.F."/>
            <person name="Auber R.P."/>
            <person name="Gonzalez D.J."/>
            <person name="Wisecaver J.H."/>
            <person name="Moore B.S."/>
        </authorList>
    </citation>
    <scope>NUCLEOTIDE SEQUENCE [LARGE SCALE GENOMIC DNA]</scope>
    <source>
        <strain evidence="5 6">12B1</strain>
    </source>
</reference>
<organism evidence="5 6">
    <name type="scientific">Prymnesium parvum</name>
    <name type="common">Toxic golden alga</name>
    <dbReference type="NCBI Taxonomy" id="97485"/>
    <lineage>
        <taxon>Eukaryota</taxon>
        <taxon>Haptista</taxon>
        <taxon>Haptophyta</taxon>
        <taxon>Prymnesiophyceae</taxon>
        <taxon>Prymnesiales</taxon>
        <taxon>Prymnesiaceae</taxon>
        <taxon>Prymnesium</taxon>
    </lineage>
</organism>
<comment type="similarity">
    <text evidence="1">Belongs to the IUNH family.</text>
</comment>
<dbReference type="SUPFAM" id="SSF53590">
    <property type="entry name" value="Nucleoside hydrolase"/>
    <property type="match status" value="1"/>
</dbReference>
<gene>
    <name evidence="5" type="ORF">AB1Y20_010707</name>
</gene>
<dbReference type="PANTHER" id="PTHR43264:SF1">
    <property type="entry name" value="INOSINE_URIDINE-PREFERRING NUCLEOSIDE HYDROLASE DOMAIN-CONTAINING PROTEIN"/>
    <property type="match status" value="1"/>
</dbReference>
<dbReference type="Pfam" id="PF01156">
    <property type="entry name" value="IU_nuc_hydro"/>
    <property type="match status" value="1"/>
</dbReference>
<name>A0AB34IQI4_PRYPA</name>
<dbReference type="Gene3D" id="3.90.245.10">
    <property type="entry name" value="Ribonucleoside hydrolase-like"/>
    <property type="match status" value="1"/>
</dbReference>
<dbReference type="EMBL" id="JBGBPQ010000020">
    <property type="protein sequence ID" value="KAL1504300.1"/>
    <property type="molecule type" value="Genomic_DNA"/>
</dbReference>
<proteinExistence type="inferred from homology"/>
<feature type="transmembrane region" description="Helical" evidence="3">
    <location>
        <begin position="32"/>
        <end position="59"/>
    </location>
</feature>
<evidence type="ECO:0000256" key="3">
    <source>
        <dbReference type="SAM" id="Phobius"/>
    </source>
</evidence>
<feature type="compositionally biased region" description="Pro residues" evidence="2">
    <location>
        <begin position="70"/>
        <end position="101"/>
    </location>
</feature>
<evidence type="ECO:0000259" key="4">
    <source>
        <dbReference type="Pfam" id="PF01156"/>
    </source>
</evidence>
<keyword evidence="3" id="KW-0812">Transmembrane</keyword>
<feature type="domain" description="Inosine/uridine-preferring nucleoside hydrolase" evidence="4">
    <location>
        <begin position="204"/>
        <end position="400"/>
    </location>
</feature>